<organism evidence="2 3">
    <name type="scientific">Nosema bombycis (strain CQ1 / CVCC 102059)</name>
    <name type="common">Microsporidian parasite</name>
    <name type="synonym">Pebrine of silkworm</name>
    <dbReference type="NCBI Taxonomy" id="578461"/>
    <lineage>
        <taxon>Eukaryota</taxon>
        <taxon>Fungi</taxon>
        <taxon>Fungi incertae sedis</taxon>
        <taxon>Microsporidia</taxon>
        <taxon>Nosematidae</taxon>
        <taxon>Nosema</taxon>
    </lineage>
</organism>
<sequence length="310" mass="36565">MSLHSSPKMKLITHDERFHFDEVLSTAILKRIYPNATVIRTRDNEIIKTGDIVYDVGGIIDPSLGRFDHHMNFFTETYSDKYKIKLSSSGLVFKYFTEEIMETFNVKKVDDDLYDWLISKVYERYFLPADAVDNGVDIYGEIKPYTIYDLVENLNNHEDLVCEKQTEQFYKAVEIVSLDFENFMTKLLNCWYYKFIEIEKLLSNHDDYILVSDTYIYPNLILDVERRLNKNILFLVFPSMGKYKIRAINEDKKTFKSKLPLKAEWRGKREEELKDLIEGGFFVHSSGFIGVNRTLEGAIKMCRETFNEKQ</sequence>
<dbReference type="GO" id="GO:0005737">
    <property type="term" value="C:cytoplasm"/>
    <property type="evidence" value="ECO:0007669"/>
    <property type="project" value="TreeGrafter"/>
</dbReference>
<reference evidence="2 3" key="1">
    <citation type="journal article" date="2013" name="BMC Genomics">
        <title>Comparative genomics of parasitic silkworm microsporidia reveal an association between genome expansion and host adaptation.</title>
        <authorList>
            <person name="Pan G."/>
            <person name="Xu J."/>
            <person name="Li T."/>
            <person name="Xia Q."/>
            <person name="Liu S.L."/>
            <person name="Zhang G."/>
            <person name="Li S."/>
            <person name="Li C."/>
            <person name="Liu H."/>
            <person name="Yang L."/>
            <person name="Liu T."/>
            <person name="Zhang X."/>
            <person name="Wu Z."/>
            <person name="Fan W."/>
            <person name="Dang X."/>
            <person name="Xiang H."/>
            <person name="Tao M."/>
            <person name="Li Y."/>
            <person name="Hu J."/>
            <person name="Li Z."/>
            <person name="Lin L."/>
            <person name="Luo J."/>
            <person name="Geng L."/>
            <person name="Wang L."/>
            <person name="Long M."/>
            <person name="Wan Y."/>
            <person name="He N."/>
            <person name="Zhang Z."/>
            <person name="Lu C."/>
            <person name="Keeling P.J."/>
            <person name="Wang J."/>
            <person name="Xiang Z."/>
            <person name="Zhou Z."/>
        </authorList>
    </citation>
    <scope>NUCLEOTIDE SEQUENCE [LARGE SCALE GENOMIC DNA]</scope>
    <source>
        <strain evidence="3">CQ1 / CVCC 102059</strain>
    </source>
</reference>
<dbReference type="EMBL" id="KB908972">
    <property type="protein sequence ID" value="EOB13648.1"/>
    <property type="molecule type" value="Genomic_DNA"/>
</dbReference>
<dbReference type="OrthoDB" id="10265310at2759"/>
<dbReference type="GO" id="GO:0005634">
    <property type="term" value="C:nucleus"/>
    <property type="evidence" value="ECO:0007669"/>
    <property type="project" value="TreeGrafter"/>
</dbReference>
<dbReference type="PANTHER" id="PTHR11215:SF1">
    <property type="entry name" value="MYG1 EXONUCLEASE"/>
    <property type="match status" value="1"/>
</dbReference>
<gene>
    <name evidence="2" type="ORF">NBO_64g0029</name>
</gene>
<keyword evidence="3" id="KW-1185">Reference proteome</keyword>
<dbReference type="PANTHER" id="PTHR11215">
    <property type="entry name" value="METAL DEPENDENT HYDROLASE - RELATED"/>
    <property type="match status" value="1"/>
</dbReference>
<comment type="similarity">
    <text evidence="1">Belongs to the MYG1 family.</text>
</comment>
<evidence type="ECO:0000256" key="1">
    <source>
        <dbReference type="ARBA" id="ARBA00010105"/>
    </source>
</evidence>
<dbReference type="InterPro" id="IPR003226">
    <property type="entry name" value="MYG1_exonuclease"/>
</dbReference>
<dbReference type="Pfam" id="PF03690">
    <property type="entry name" value="MYG1_exonuc"/>
    <property type="match status" value="1"/>
</dbReference>
<name>R0MLE2_NOSB1</name>
<dbReference type="AlphaFoldDB" id="R0MLE2"/>
<evidence type="ECO:0000313" key="2">
    <source>
        <dbReference type="EMBL" id="EOB13648.1"/>
    </source>
</evidence>
<dbReference type="HOGENOM" id="CLU_051576_0_0_1"/>
<accession>R0MLE2</accession>
<dbReference type="VEuPathDB" id="MicrosporidiaDB:NBO_64g0029"/>
<dbReference type="OMA" id="FHANSWL"/>
<proteinExistence type="inferred from homology"/>
<protein>
    <submittedName>
        <fullName evidence="2">UPF0160 protein</fullName>
    </submittedName>
</protein>
<evidence type="ECO:0000313" key="3">
    <source>
        <dbReference type="Proteomes" id="UP000016927"/>
    </source>
</evidence>
<dbReference type="Proteomes" id="UP000016927">
    <property type="component" value="Unassembled WGS sequence"/>
</dbReference>